<organism evidence="3 4">
    <name type="scientific">Hydnum rufescens UP504</name>
    <dbReference type="NCBI Taxonomy" id="1448309"/>
    <lineage>
        <taxon>Eukaryota</taxon>
        <taxon>Fungi</taxon>
        <taxon>Dikarya</taxon>
        <taxon>Basidiomycota</taxon>
        <taxon>Agaricomycotina</taxon>
        <taxon>Agaricomycetes</taxon>
        <taxon>Cantharellales</taxon>
        <taxon>Hydnaceae</taxon>
        <taxon>Hydnum</taxon>
    </lineage>
</organism>
<accession>A0A9P6B838</accession>
<dbReference type="Proteomes" id="UP000886523">
    <property type="component" value="Unassembled WGS sequence"/>
</dbReference>
<keyword evidence="4" id="KW-1185">Reference proteome</keyword>
<dbReference type="EMBL" id="MU128919">
    <property type="protein sequence ID" value="KAF9519152.1"/>
    <property type="molecule type" value="Genomic_DNA"/>
</dbReference>
<keyword evidence="2" id="KW-0235">DNA replication</keyword>
<reference evidence="3" key="1">
    <citation type="journal article" date="2020" name="Nat. Commun.">
        <title>Large-scale genome sequencing of mycorrhizal fungi provides insights into the early evolution of symbiotic traits.</title>
        <authorList>
            <person name="Miyauchi S."/>
            <person name="Kiss E."/>
            <person name="Kuo A."/>
            <person name="Drula E."/>
            <person name="Kohler A."/>
            <person name="Sanchez-Garcia M."/>
            <person name="Morin E."/>
            <person name="Andreopoulos B."/>
            <person name="Barry K.W."/>
            <person name="Bonito G."/>
            <person name="Buee M."/>
            <person name="Carver A."/>
            <person name="Chen C."/>
            <person name="Cichocki N."/>
            <person name="Clum A."/>
            <person name="Culley D."/>
            <person name="Crous P.W."/>
            <person name="Fauchery L."/>
            <person name="Girlanda M."/>
            <person name="Hayes R.D."/>
            <person name="Keri Z."/>
            <person name="LaButti K."/>
            <person name="Lipzen A."/>
            <person name="Lombard V."/>
            <person name="Magnuson J."/>
            <person name="Maillard F."/>
            <person name="Murat C."/>
            <person name="Nolan M."/>
            <person name="Ohm R.A."/>
            <person name="Pangilinan J."/>
            <person name="Pereira M.F."/>
            <person name="Perotto S."/>
            <person name="Peter M."/>
            <person name="Pfister S."/>
            <person name="Riley R."/>
            <person name="Sitrit Y."/>
            <person name="Stielow J.B."/>
            <person name="Szollosi G."/>
            <person name="Zifcakova L."/>
            <person name="Stursova M."/>
            <person name="Spatafora J.W."/>
            <person name="Tedersoo L."/>
            <person name="Vaario L.M."/>
            <person name="Yamada A."/>
            <person name="Yan M."/>
            <person name="Wang P."/>
            <person name="Xu J."/>
            <person name="Bruns T."/>
            <person name="Baldrian P."/>
            <person name="Vilgalys R."/>
            <person name="Dunand C."/>
            <person name="Henrissat B."/>
            <person name="Grigoriev I.V."/>
            <person name="Hibbett D."/>
            <person name="Nagy L.G."/>
            <person name="Martin F.M."/>
        </authorList>
    </citation>
    <scope>NUCLEOTIDE SEQUENCE</scope>
    <source>
        <strain evidence="3">UP504</strain>
    </source>
</reference>
<dbReference type="GO" id="GO:0000785">
    <property type="term" value="C:chromatin"/>
    <property type="evidence" value="ECO:0007669"/>
    <property type="project" value="TreeGrafter"/>
</dbReference>
<dbReference type="GO" id="GO:0034088">
    <property type="term" value="P:maintenance of mitotic sister chromatid cohesion"/>
    <property type="evidence" value="ECO:0007669"/>
    <property type="project" value="TreeGrafter"/>
</dbReference>
<evidence type="ECO:0000313" key="3">
    <source>
        <dbReference type="EMBL" id="KAF9519152.1"/>
    </source>
</evidence>
<gene>
    <name evidence="3" type="ORF">BS47DRAFT_1288725</name>
</gene>
<protein>
    <recommendedName>
        <fullName evidence="5">Sister chromatid cohesion protein DCC1</fullName>
    </recommendedName>
</protein>
<evidence type="ECO:0000313" key="4">
    <source>
        <dbReference type="Proteomes" id="UP000886523"/>
    </source>
</evidence>
<name>A0A9P6B838_9AGAM</name>
<dbReference type="AlphaFoldDB" id="A0A9P6B838"/>
<dbReference type="GO" id="GO:0031390">
    <property type="term" value="C:Ctf18 RFC-like complex"/>
    <property type="evidence" value="ECO:0007669"/>
    <property type="project" value="InterPro"/>
</dbReference>
<sequence length="408" mass="45554">MSTILRFPTDEEQPTYRLLELPPELLKLIEAGDLPPGALTIRGRDSDDAVLCTPSSTYAIRSVTLSNTAVITTSPAYSSPKSFNRELPSTPASSAPVADHGDLVLRGQIHEILELVPIVPKLDRLDALLRQSQYNEDDDLYIDDERQRQRISYDQVKSEVQASDAELQTGMRKARVITIDGELKYLPLTTLTRFLLQAINVLVSQAYAIDAIPLDQLAELLNSQHGVIAEITTQVSRWFGEIIDDAGGRIWKVNVKAVVQESRYLSFVYLAKGYVIYKDTSVDEGVFLDEWRRAVGDSLEETVSLEITSTLLIFHLPRAMPSATLQYFPSSSLPLDAAARFADLFLTRPKWRADTITPFLQGIAFDTKQIDKLLLKFCRMTKDETGVVWYTARVQVLVTSGAWSVGAL</sequence>
<evidence type="ECO:0008006" key="5">
    <source>
        <dbReference type="Google" id="ProtNLM"/>
    </source>
</evidence>
<evidence type="ECO:0000256" key="1">
    <source>
        <dbReference type="ARBA" id="ARBA00007017"/>
    </source>
</evidence>
<comment type="caution">
    <text evidence="3">The sequence shown here is derived from an EMBL/GenBank/DDBJ whole genome shotgun (WGS) entry which is preliminary data.</text>
</comment>
<dbReference type="InterPro" id="IPR019128">
    <property type="entry name" value="Dcc1"/>
</dbReference>
<dbReference type="GO" id="GO:0000775">
    <property type="term" value="C:chromosome, centromeric region"/>
    <property type="evidence" value="ECO:0007669"/>
    <property type="project" value="TreeGrafter"/>
</dbReference>
<dbReference type="PANTHER" id="PTHR13395:SF6">
    <property type="entry name" value="SISTER CHROMATID COHESION PROTEIN DCC1"/>
    <property type="match status" value="1"/>
</dbReference>
<evidence type="ECO:0000256" key="2">
    <source>
        <dbReference type="ARBA" id="ARBA00022705"/>
    </source>
</evidence>
<dbReference type="PANTHER" id="PTHR13395">
    <property type="entry name" value="SISTER CHROMATID COHESION PROTEIN DCC1-RELATED"/>
    <property type="match status" value="1"/>
</dbReference>
<comment type="similarity">
    <text evidence="1">Belongs to the DCC1 family.</text>
</comment>
<dbReference type="GO" id="GO:0006260">
    <property type="term" value="P:DNA replication"/>
    <property type="evidence" value="ECO:0007669"/>
    <property type="project" value="UniProtKB-KW"/>
</dbReference>
<dbReference type="OrthoDB" id="276989at2759"/>
<proteinExistence type="inferred from homology"/>
<dbReference type="Pfam" id="PF09724">
    <property type="entry name" value="Dcc1"/>
    <property type="match status" value="1"/>
</dbReference>